<proteinExistence type="inferred from homology"/>
<dbReference type="SUPFAM" id="SSF54897">
    <property type="entry name" value="Protease propeptides/inhibitors"/>
    <property type="match status" value="1"/>
</dbReference>
<comment type="similarity">
    <text evidence="2 11">Belongs to the peptidase M14 family.</text>
</comment>
<dbReference type="InterPro" id="IPR003146">
    <property type="entry name" value="M14A_act_pep"/>
</dbReference>
<name>A0A7E5W786_TRINI</name>
<dbReference type="InParanoid" id="A0A7E5W786"/>
<evidence type="ECO:0000256" key="3">
    <source>
        <dbReference type="ARBA" id="ARBA00022645"/>
    </source>
</evidence>
<comment type="cofactor">
    <cofactor evidence="1">
        <name>Zn(2+)</name>
        <dbReference type="ChEBI" id="CHEBI:29105"/>
    </cofactor>
</comment>
<keyword evidence="4" id="KW-0645">Protease</keyword>
<dbReference type="Gene3D" id="3.40.630.10">
    <property type="entry name" value="Zn peptidases"/>
    <property type="match status" value="1"/>
</dbReference>
<dbReference type="Gene3D" id="3.30.70.340">
    <property type="entry name" value="Metallocarboxypeptidase-like"/>
    <property type="match status" value="1"/>
</dbReference>
<dbReference type="Pfam" id="PF02244">
    <property type="entry name" value="Propep_M14"/>
    <property type="match status" value="1"/>
</dbReference>
<keyword evidence="10" id="KW-1015">Disulfide bond</keyword>
<dbReference type="Proteomes" id="UP000322000">
    <property type="component" value="Chromosome 13"/>
</dbReference>
<protein>
    <submittedName>
        <fullName evidence="15">Carboxypeptidase B-like</fullName>
    </submittedName>
</protein>
<dbReference type="FunFam" id="3.40.630.10:FF:000084">
    <property type="entry name" value="Carboxypeptidase B2"/>
    <property type="match status" value="1"/>
</dbReference>
<keyword evidence="5" id="KW-0479">Metal-binding</keyword>
<evidence type="ECO:0000256" key="11">
    <source>
        <dbReference type="PROSITE-ProRule" id="PRU01379"/>
    </source>
</evidence>
<evidence type="ECO:0000259" key="13">
    <source>
        <dbReference type="PROSITE" id="PS52035"/>
    </source>
</evidence>
<dbReference type="GO" id="GO:0006508">
    <property type="term" value="P:proteolysis"/>
    <property type="evidence" value="ECO:0007669"/>
    <property type="project" value="UniProtKB-KW"/>
</dbReference>
<keyword evidence="7" id="KW-0378">Hydrolase</keyword>
<evidence type="ECO:0000256" key="6">
    <source>
        <dbReference type="ARBA" id="ARBA00022729"/>
    </source>
</evidence>
<organism evidence="14 15">
    <name type="scientific">Trichoplusia ni</name>
    <name type="common">Cabbage looper</name>
    <dbReference type="NCBI Taxonomy" id="7111"/>
    <lineage>
        <taxon>Eukaryota</taxon>
        <taxon>Metazoa</taxon>
        <taxon>Ecdysozoa</taxon>
        <taxon>Arthropoda</taxon>
        <taxon>Hexapoda</taxon>
        <taxon>Insecta</taxon>
        <taxon>Pterygota</taxon>
        <taxon>Neoptera</taxon>
        <taxon>Endopterygota</taxon>
        <taxon>Lepidoptera</taxon>
        <taxon>Glossata</taxon>
        <taxon>Ditrysia</taxon>
        <taxon>Noctuoidea</taxon>
        <taxon>Noctuidae</taxon>
        <taxon>Plusiinae</taxon>
        <taxon>Trichoplusia</taxon>
    </lineage>
</organism>
<dbReference type="GO" id="GO:0008270">
    <property type="term" value="F:zinc ion binding"/>
    <property type="evidence" value="ECO:0007669"/>
    <property type="project" value="InterPro"/>
</dbReference>
<dbReference type="GO" id="GO:0004181">
    <property type="term" value="F:metallocarboxypeptidase activity"/>
    <property type="evidence" value="ECO:0007669"/>
    <property type="project" value="InterPro"/>
</dbReference>
<feature type="signal peptide" evidence="12">
    <location>
        <begin position="1"/>
        <end position="18"/>
    </location>
</feature>
<dbReference type="PRINTS" id="PR00765">
    <property type="entry name" value="CRBOXYPTASEA"/>
</dbReference>
<keyword evidence="8" id="KW-0862">Zinc</keyword>
<keyword evidence="3" id="KW-0121">Carboxypeptidase</keyword>
<evidence type="ECO:0000256" key="2">
    <source>
        <dbReference type="ARBA" id="ARBA00005988"/>
    </source>
</evidence>
<evidence type="ECO:0000256" key="5">
    <source>
        <dbReference type="ARBA" id="ARBA00022723"/>
    </source>
</evidence>
<dbReference type="FunCoup" id="A0A7E5W786">
    <property type="interactions" value="67"/>
</dbReference>
<dbReference type="SUPFAM" id="SSF53187">
    <property type="entry name" value="Zn-dependent exopeptidases"/>
    <property type="match status" value="1"/>
</dbReference>
<dbReference type="KEGG" id="tnl:113500053"/>
<dbReference type="SMART" id="SM00631">
    <property type="entry name" value="Zn_pept"/>
    <property type="match status" value="1"/>
</dbReference>
<comment type="caution">
    <text evidence="11">Lacks conserved residue(s) required for the propagation of feature annotation.</text>
</comment>
<dbReference type="PANTHER" id="PTHR11705:SF140">
    <property type="entry name" value="FI02848P-RELATED"/>
    <property type="match status" value="1"/>
</dbReference>
<dbReference type="PROSITE" id="PS52035">
    <property type="entry name" value="PEPTIDASE_M14"/>
    <property type="match status" value="1"/>
</dbReference>
<dbReference type="PANTHER" id="PTHR11705">
    <property type="entry name" value="PROTEASE FAMILY M14 CARBOXYPEPTIDASE A,B"/>
    <property type="match status" value="1"/>
</dbReference>
<keyword evidence="9" id="KW-0482">Metalloprotease</keyword>
<dbReference type="Pfam" id="PF00246">
    <property type="entry name" value="Peptidase_M14"/>
    <property type="match status" value="1"/>
</dbReference>
<dbReference type="AlphaFoldDB" id="A0A7E5W786"/>
<evidence type="ECO:0000313" key="14">
    <source>
        <dbReference type="Proteomes" id="UP000322000"/>
    </source>
</evidence>
<dbReference type="RefSeq" id="XP_026736515.1">
    <property type="nucleotide sequence ID" value="XM_026880714.1"/>
</dbReference>
<feature type="chain" id="PRO_5028973318" evidence="12">
    <location>
        <begin position="19"/>
        <end position="436"/>
    </location>
</feature>
<evidence type="ECO:0000256" key="12">
    <source>
        <dbReference type="SAM" id="SignalP"/>
    </source>
</evidence>
<evidence type="ECO:0000256" key="1">
    <source>
        <dbReference type="ARBA" id="ARBA00001947"/>
    </source>
</evidence>
<dbReference type="InterPro" id="IPR000834">
    <property type="entry name" value="Peptidase_M14"/>
</dbReference>
<reference evidence="15" key="1">
    <citation type="submission" date="2025-08" db="UniProtKB">
        <authorList>
            <consortium name="RefSeq"/>
        </authorList>
    </citation>
    <scope>IDENTIFICATION</scope>
</reference>
<accession>A0A7E5W786</accession>
<dbReference type="GeneID" id="113500053"/>
<dbReference type="InterPro" id="IPR036990">
    <property type="entry name" value="M14A-like_propep"/>
</dbReference>
<dbReference type="PROSITE" id="PS00132">
    <property type="entry name" value="CARBOXYPEPT_ZN_1"/>
    <property type="match status" value="1"/>
</dbReference>
<dbReference type="OrthoDB" id="3626597at2759"/>
<evidence type="ECO:0000313" key="15">
    <source>
        <dbReference type="RefSeq" id="XP_026736515.1"/>
    </source>
</evidence>
<evidence type="ECO:0000256" key="4">
    <source>
        <dbReference type="ARBA" id="ARBA00022670"/>
    </source>
</evidence>
<gene>
    <name evidence="15" type="primary">LOC113500053</name>
</gene>
<evidence type="ECO:0000256" key="10">
    <source>
        <dbReference type="ARBA" id="ARBA00023157"/>
    </source>
</evidence>
<evidence type="ECO:0000256" key="9">
    <source>
        <dbReference type="ARBA" id="ARBA00023049"/>
    </source>
</evidence>
<evidence type="ECO:0000256" key="8">
    <source>
        <dbReference type="ARBA" id="ARBA00022833"/>
    </source>
</evidence>
<dbReference type="GO" id="GO:0005615">
    <property type="term" value="C:extracellular space"/>
    <property type="evidence" value="ECO:0007669"/>
    <property type="project" value="TreeGrafter"/>
</dbReference>
<feature type="domain" description="Peptidase M14" evidence="13">
    <location>
        <begin position="121"/>
        <end position="427"/>
    </location>
</feature>
<keyword evidence="6 12" id="KW-0732">Signal</keyword>
<sequence>MFVIRLFLFVVLVFDAYGKHEEYIGWKSYYVELKSETQLKTFKSLITKCEIDVLVHPIIGREGIVIVKPENQKTFEKEAKAEDIAFRIHVNDIKRHLDYDDKILERHRRNSMTKTNGRPLPYDSYQEIDVINDYLDYIGETYPNVAKVVDAANSFEGRPIKYIKISTTNFEDETKPIIYLDGGSHARERISIPPVTWAIHKLVENVTEHDLLERFDWILLPVINPDGYQFTFTTNRLWRKTCSNDQHLLSTVCLGVDANRNYDFYWNTAGVNDSPCSDTYPGSKPFSEVETRVVRDILQENVHRMALYISFHSFGSMILYPWGSGNLPPNAVEMHDIASAMAEVINKHSIPDFPRYYAGNLALMLGNEVSGNAEDYAYNLGVPLSFTVNLPYPIVTNSLEGYLLDPKYIGQVCRETWEGLIVGARKAGDHFKDKNR</sequence>
<keyword evidence="14" id="KW-1185">Reference proteome</keyword>
<dbReference type="InterPro" id="IPR057246">
    <property type="entry name" value="CARBOXYPEPT_ZN_1"/>
</dbReference>
<evidence type="ECO:0000256" key="7">
    <source>
        <dbReference type="ARBA" id="ARBA00022801"/>
    </source>
</evidence>